<evidence type="ECO:0000256" key="6">
    <source>
        <dbReference type="ARBA" id="ARBA00023159"/>
    </source>
</evidence>
<keyword evidence="3" id="KW-0053">Apoptosis</keyword>
<reference evidence="12" key="1">
    <citation type="submission" date="2003-08" db="EMBL/GenBank/DDBJ databases">
        <authorList>
            <person name="Birren B."/>
            <person name="Nusbaum C."/>
            <person name="Abebe A."/>
            <person name="Abouelleil A."/>
            <person name="Adekoya E."/>
            <person name="Ait-zahra M."/>
            <person name="Allen N."/>
            <person name="Allen T."/>
            <person name="An P."/>
            <person name="Anderson M."/>
            <person name="Anderson S."/>
            <person name="Arachchi H."/>
            <person name="Armbruster J."/>
            <person name="Bachantsang P."/>
            <person name="Baldwin J."/>
            <person name="Barry A."/>
            <person name="Bayul T."/>
            <person name="Blitshsteyn B."/>
            <person name="Bloom T."/>
            <person name="Blye J."/>
            <person name="Boguslavskiy L."/>
            <person name="Borowsky M."/>
            <person name="Boukhgalter B."/>
            <person name="Brunache A."/>
            <person name="Butler J."/>
            <person name="Calixte N."/>
            <person name="Calvo S."/>
            <person name="Camarata J."/>
            <person name="Campo K."/>
            <person name="Chang J."/>
            <person name="Cheshatsang Y."/>
            <person name="Citroen M."/>
            <person name="Collymore A."/>
            <person name="Considine T."/>
            <person name="Cook A."/>
            <person name="Cooke P."/>
            <person name="Corum B."/>
            <person name="Cuomo C."/>
            <person name="David R."/>
            <person name="Dawoe T."/>
            <person name="Degray S."/>
            <person name="Dodge S."/>
            <person name="Dooley K."/>
            <person name="Dorje P."/>
            <person name="Dorjee K."/>
            <person name="Dorris L."/>
            <person name="Duffey N."/>
            <person name="Dupes A."/>
            <person name="Elkins T."/>
            <person name="Engels R."/>
            <person name="Erickson J."/>
            <person name="Farina A."/>
            <person name="Faro S."/>
            <person name="Ferreira P."/>
            <person name="Fischer H."/>
            <person name="Fitzgerald M."/>
            <person name="Foley K."/>
            <person name="Gage D."/>
            <person name="Galagan J."/>
            <person name="Gearin G."/>
            <person name="Gnerre S."/>
            <person name="Gnirke A."/>
            <person name="Goyette A."/>
            <person name="Graham J."/>
            <person name="Grandbois E."/>
            <person name="Gyaltsen K."/>
            <person name="Hafez N."/>
            <person name="Hagopian D."/>
            <person name="Hagos B."/>
            <person name="Hall J."/>
            <person name="Hatcher B."/>
            <person name="Heller A."/>
            <person name="Higgins H."/>
            <person name="Honan T."/>
            <person name="Horn A."/>
            <person name="Houde N."/>
            <person name="Hughes L."/>
            <person name="Hulme W."/>
            <person name="Husby E."/>
            <person name="Iliev I."/>
            <person name="Jaffe D."/>
            <person name="Jones C."/>
            <person name="Kamal M."/>
            <person name="Kamat A."/>
            <person name="Kamvysselis M."/>
            <person name="Karlsson E."/>
            <person name="Kells C."/>
            <person name="Kieu A."/>
            <person name="Kisner P."/>
            <person name="Kodira C."/>
            <person name="Kulbokas E."/>
            <person name="Labutti K."/>
            <person name="Lama D."/>
            <person name="Landers T."/>
            <person name="Leger J."/>
            <person name="Levine S."/>
            <person name="Lewis D."/>
            <person name="Lewis T."/>
            <person name="Lindblad-toh K."/>
            <person name="Liu X."/>
            <person name="Lokyitsang T."/>
            <person name="Lokyitsang Y."/>
            <person name="Lucien O."/>
            <person name="Lui A."/>
            <person name="Ma L.J."/>
            <person name="Mabbitt R."/>
            <person name="Macdonald J."/>
            <person name="Maclean C."/>
            <person name="Major J."/>
            <person name="Manning J."/>
            <person name="Marabella R."/>
            <person name="Maru K."/>
            <person name="Matthews C."/>
            <person name="Mauceli E."/>
            <person name="Mccarthy M."/>
            <person name="Mcdonough S."/>
            <person name="Mcghee T."/>
            <person name="Meldrim J."/>
            <person name="Meneus L."/>
            <person name="Mesirov J."/>
            <person name="Mihalev A."/>
            <person name="Mihova T."/>
            <person name="Mikkelsen T."/>
            <person name="Mlenga V."/>
            <person name="Moru K."/>
            <person name="Mozes J."/>
            <person name="Mulrain L."/>
            <person name="Munson G."/>
            <person name="Naylor J."/>
            <person name="Newes C."/>
            <person name="Nguyen C."/>
            <person name="Nguyen N."/>
            <person name="Nguyen T."/>
            <person name="Nicol R."/>
            <person name="Nielsen C."/>
            <person name="Nizzari M."/>
            <person name="Norbu C."/>
            <person name="Norbu N."/>
            <person name="O'donnell P."/>
            <person name="Okoawo O."/>
            <person name="O'leary S."/>
            <person name="Omotosho B."/>
            <person name="O'neill K."/>
            <person name="Osman S."/>
            <person name="Parker S."/>
            <person name="Perrin D."/>
            <person name="Phunkhang P."/>
            <person name="Piqani B."/>
            <person name="Purcell S."/>
            <person name="Rachupka T."/>
            <person name="Ramasamy U."/>
            <person name="Rameau R."/>
            <person name="Ray V."/>
            <person name="Raymond C."/>
            <person name="Retta R."/>
            <person name="Richardson S."/>
            <person name="Rise C."/>
            <person name="Rodriguez J."/>
            <person name="Rogers J."/>
            <person name="Rogov P."/>
            <person name="Rutman M."/>
            <person name="Schupbach R."/>
            <person name="Seaman C."/>
            <person name="Settipalli S."/>
            <person name="Sharpe T."/>
            <person name="Sheridan J."/>
            <person name="Sherpa N."/>
            <person name="Shi J."/>
            <person name="Smirnov S."/>
            <person name="Smith C."/>
            <person name="Sougnez C."/>
            <person name="Spencer B."/>
            <person name="Stalker J."/>
            <person name="Stange-thomann N."/>
            <person name="Stavropoulos S."/>
            <person name="Stetson K."/>
            <person name="Stone C."/>
            <person name="Stone S."/>
            <person name="Stubbs M."/>
            <person name="Talamas J."/>
            <person name="Tchuinga P."/>
            <person name="Tenzing P."/>
            <person name="Tesfaye S."/>
            <person name="Theodore J."/>
            <person name="Thoulutsang Y."/>
            <person name="Topham K."/>
            <person name="Towey S."/>
            <person name="Tsamla T."/>
            <person name="Tsomo N."/>
            <person name="Vallee D."/>
            <person name="Vassiliev H."/>
            <person name="Venkataraman V."/>
            <person name="Vinson J."/>
            <person name="Vo A."/>
            <person name="Wade C."/>
            <person name="Wang S."/>
            <person name="Wangchuk T."/>
            <person name="Wangdi T."/>
            <person name="Whittaker C."/>
            <person name="Wilkinson J."/>
            <person name="Wu Y."/>
            <person name="Wyman D."/>
            <person name="Yadav S."/>
            <person name="Yang S."/>
            <person name="Yang X."/>
            <person name="Yeager S."/>
            <person name="Yee E."/>
            <person name="Young G."/>
            <person name="Zainoun J."/>
            <person name="Zembeck L."/>
            <person name="Zimmer A."/>
            <person name="Zody M."/>
            <person name="Lander E."/>
        </authorList>
    </citation>
    <scope>NUCLEOTIDE SEQUENCE [LARGE SCALE GENOMIC DNA]</scope>
</reference>
<feature type="region of interest" description="Disordered" evidence="9">
    <location>
        <begin position="1"/>
        <end position="150"/>
    </location>
</feature>
<evidence type="ECO:0000256" key="9">
    <source>
        <dbReference type="SAM" id="MobiDB-lite"/>
    </source>
</evidence>
<keyword evidence="4" id="KW-0805">Transcription regulation</keyword>
<feature type="compositionally biased region" description="Polar residues" evidence="9">
    <location>
        <begin position="97"/>
        <end position="108"/>
    </location>
</feature>
<keyword evidence="8" id="KW-0539">Nucleus</keyword>
<organism evidence="11 12">
    <name type="scientific">Ciona savignyi</name>
    <name type="common">Pacific transparent sea squirt</name>
    <dbReference type="NCBI Taxonomy" id="51511"/>
    <lineage>
        <taxon>Eukaryota</taxon>
        <taxon>Metazoa</taxon>
        <taxon>Chordata</taxon>
        <taxon>Tunicata</taxon>
        <taxon>Ascidiacea</taxon>
        <taxon>Phlebobranchia</taxon>
        <taxon>Cionidae</taxon>
        <taxon>Ciona</taxon>
    </lineage>
</organism>
<keyword evidence="5" id="KW-0238">DNA-binding</keyword>
<comment type="similarity">
    <text evidence="2">Belongs to the AXUD1 family.</text>
</comment>
<dbReference type="PANTHER" id="PTHR13580:SF9">
    <property type="entry name" value="AXIN1 UP-REGULATED 1, ISOFORM A"/>
    <property type="match status" value="1"/>
</dbReference>
<evidence type="ECO:0000256" key="5">
    <source>
        <dbReference type="ARBA" id="ARBA00023125"/>
    </source>
</evidence>
<keyword evidence="12" id="KW-1185">Reference proteome</keyword>
<dbReference type="Ensembl" id="ENSCSAVT00000001583.1">
    <property type="protein sequence ID" value="ENSCSAVP00000001563.1"/>
    <property type="gene ID" value="ENSCSAVG00000000890.1"/>
</dbReference>
<evidence type="ECO:0000256" key="8">
    <source>
        <dbReference type="ARBA" id="ARBA00023242"/>
    </source>
</evidence>
<feature type="compositionally biased region" description="Basic and acidic residues" evidence="9">
    <location>
        <begin position="124"/>
        <end position="136"/>
    </location>
</feature>
<dbReference type="InParanoid" id="H2Y8B5"/>
<evidence type="ECO:0000256" key="1">
    <source>
        <dbReference type="ARBA" id="ARBA00004123"/>
    </source>
</evidence>
<feature type="domain" description="Cysteine/serine-rich nuclear protein N-terminal" evidence="10">
    <location>
        <begin position="156"/>
        <end position="373"/>
    </location>
</feature>
<keyword evidence="7" id="KW-0804">Transcription</keyword>
<dbReference type="GeneTree" id="ENSGT00950000183072"/>
<keyword evidence="6" id="KW-0010">Activator</keyword>
<feature type="compositionally biased region" description="Basic and acidic residues" evidence="9">
    <location>
        <begin position="1"/>
        <end position="15"/>
    </location>
</feature>
<evidence type="ECO:0000259" key="10">
    <source>
        <dbReference type="Pfam" id="PF16019"/>
    </source>
</evidence>
<evidence type="ECO:0000313" key="12">
    <source>
        <dbReference type="Proteomes" id="UP000007875"/>
    </source>
</evidence>
<accession>H2Y8B5</accession>
<comment type="subcellular location">
    <subcellularLocation>
        <location evidence="1">Nucleus</location>
    </subcellularLocation>
</comment>
<evidence type="ECO:0000256" key="2">
    <source>
        <dbReference type="ARBA" id="ARBA00008548"/>
    </source>
</evidence>
<dbReference type="GO" id="GO:0005634">
    <property type="term" value="C:nucleus"/>
    <property type="evidence" value="ECO:0007669"/>
    <property type="project" value="UniProtKB-SubCell"/>
</dbReference>
<dbReference type="GO" id="GO:0006915">
    <property type="term" value="P:apoptotic process"/>
    <property type="evidence" value="ECO:0007669"/>
    <property type="project" value="UniProtKB-KW"/>
</dbReference>
<dbReference type="PANTHER" id="PTHR13580">
    <property type="entry name" value="TGF-BETA INDUCED APOPTOSIS PROTEIN"/>
    <property type="match status" value="1"/>
</dbReference>
<dbReference type="OMA" id="CQVDRES"/>
<proteinExistence type="inferred from homology"/>
<dbReference type="GO" id="GO:0043565">
    <property type="term" value="F:sequence-specific DNA binding"/>
    <property type="evidence" value="ECO:0007669"/>
    <property type="project" value="TreeGrafter"/>
</dbReference>
<dbReference type="eggNOG" id="KOG3813">
    <property type="taxonomic scope" value="Eukaryota"/>
</dbReference>
<dbReference type="Proteomes" id="UP000007875">
    <property type="component" value="Unassembled WGS sequence"/>
</dbReference>
<reference evidence="11" key="2">
    <citation type="submission" date="2025-08" db="UniProtKB">
        <authorList>
            <consortium name="Ensembl"/>
        </authorList>
    </citation>
    <scope>IDENTIFICATION</scope>
</reference>
<protein>
    <recommendedName>
        <fullName evidence="10">Cysteine/serine-rich nuclear protein N-terminal domain-containing protein</fullName>
    </recommendedName>
</protein>
<dbReference type="InterPro" id="IPR023260">
    <property type="entry name" value="Cys/Ser-rich_nuc_prot"/>
</dbReference>
<sequence length="509" mass="55719">MDLVDEIHNEMEHDNPLCPSMDQSTHGDEIQLNRQPDPTPHPLQPHIVGQTDHDNEDPSTAPPGSFDSNPHDAPTVGEVDEGVECCSPGVTMGVNGGSPTNSPLSNDELSLDSGVVSLDDQEPISDKCEESREGTRKRSNGSLLCGQGAKRVRSSTKRSVDFEKVKIYFFPRRQSFVTVPSQGGSTLGMGMKHTAFKEMTLDQHKISMARCRRLTARDLERQQRIEAKLKQLRQNYPSHETSELMTMIVDAEPDESSSEEIDEAESDDCNYLQPIPTKKRRIMLRMSGVQRIDSEEKLSNRLLRESREDCGCDCAGVCSPSTCQCALAGIPCQVDRESFPCGCSVLGCSNPRGRVEFDATRVRNHYLRTLGRMVGRVAGVAATDPPMMSPYVRSTVEEGHQVVESSSCLDGSASLRSNDPECFASNYFQTSQPPEGGSGQCLKLEPIASFLSIPPTNPIPSSSNQDFILNVIGQSNQLTSHNLSSMNYCAIPNDDCAIPNEDCAITSAQ</sequence>
<dbReference type="PRINTS" id="PR02031">
    <property type="entry name" value="CYSSERRICHNP"/>
</dbReference>
<dbReference type="Pfam" id="PF16019">
    <property type="entry name" value="CSRNP_N"/>
    <property type="match status" value="1"/>
</dbReference>
<evidence type="ECO:0000256" key="7">
    <source>
        <dbReference type="ARBA" id="ARBA00023163"/>
    </source>
</evidence>
<evidence type="ECO:0000256" key="3">
    <source>
        <dbReference type="ARBA" id="ARBA00022703"/>
    </source>
</evidence>
<dbReference type="InterPro" id="IPR031972">
    <property type="entry name" value="CSRNP_N"/>
</dbReference>
<evidence type="ECO:0000313" key="11">
    <source>
        <dbReference type="Ensembl" id="ENSCSAVP00000001563.1"/>
    </source>
</evidence>
<dbReference type="GO" id="GO:0000981">
    <property type="term" value="F:DNA-binding transcription factor activity, RNA polymerase II-specific"/>
    <property type="evidence" value="ECO:0007669"/>
    <property type="project" value="TreeGrafter"/>
</dbReference>
<reference evidence="11" key="3">
    <citation type="submission" date="2025-09" db="UniProtKB">
        <authorList>
            <consortium name="Ensembl"/>
        </authorList>
    </citation>
    <scope>IDENTIFICATION</scope>
</reference>
<dbReference type="HOGENOM" id="CLU_535223_0_0_1"/>
<dbReference type="AlphaFoldDB" id="H2Y8B5"/>
<name>H2Y8B5_CIOSA</name>
<evidence type="ECO:0000256" key="4">
    <source>
        <dbReference type="ARBA" id="ARBA00023015"/>
    </source>
</evidence>